<evidence type="ECO:0000256" key="3">
    <source>
        <dbReference type="ARBA" id="ARBA00022692"/>
    </source>
</evidence>
<evidence type="ECO:0000256" key="1">
    <source>
        <dbReference type="ARBA" id="ARBA00004141"/>
    </source>
</evidence>
<proteinExistence type="inferred from homology"/>
<feature type="transmembrane region" description="Helical" evidence="6">
    <location>
        <begin position="37"/>
        <end position="55"/>
    </location>
</feature>
<evidence type="ECO:0000256" key="6">
    <source>
        <dbReference type="SAM" id="Phobius"/>
    </source>
</evidence>
<evidence type="ECO:0000313" key="8">
    <source>
        <dbReference type="EMBL" id="KAF1306217.1"/>
    </source>
</evidence>
<dbReference type="EMBL" id="MAEL01000002">
    <property type="protein sequence ID" value="KAF1306217.1"/>
    <property type="molecule type" value="Genomic_DNA"/>
</dbReference>
<keyword evidence="9" id="KW-1185">Reference proteome</keyword>
<evidence type="ECO:0000256" key="5">
    <source>
        <dbReference type="ARBA" id="ARBA00023136"/>
    </source>
</evidence>
<comment type="subcellular location">
    <subcellularLocation>
        <location evidence="1">Membrane</location>
        <topology evidence="1">Multi-pass membrane protein</topology>
    </subcellularLocation>
</comment>
<feature type="transmembrane region" description="Helical" evidence="6">
    <location>
        <begin position="105"/>
        <end position="124"/>
    </location>
</feature>
<evidence type="ECO:0000313" key="9">
    <source>
        <dbReference type="Proteomes" id="UP000782705"/>
    </source>
</evidence>
<dbReference type="PANTHER" id="PTHR38459">
    <property type="entry name" value="PROPHAGE BACTOPRENOL-LINKED GLUCOSE TRANSLOCASE HOMOLOG"/>
    <property type="match status" value="1"/>
</dbReference>
<evidence type="ECO:0000256" key="4">
    <source>
        <dbReference type="ARBA" id="ARBA00022989"/>
    </source>
</evidence>
<name>A0ABQ6Z314_9ENTE</name>
<gene>
    <name evidence="8" type="ORF">BAU17_10980</name>
</gene>
<keyword evidence="5 6" id="KW-0472">Membrane</keyword>
<evidence type="ECO:0000256" key="2">
    <source>
        <dbReference type="ARBA" id="ARBA00009399"/>
    </source>
</evidence>
<dbReference type="InterPro" id="IPR007267">
    <property type="entry name" value="GtrA_DPMS_TM"/>
</dbReference>
<protein>
    <submittedName>
        <fullName evidence="8">Teichoic acid glycosylation protein</fullName>
    </submittedName>
</protein>
<feature type="transmembrane region" description="Helical" evidence="6">
    <location>
        <begin position="5"/>
        <end position="25"/>
    </location>
</feature>
<comment type="similarity">
    <text evidence="2">Belongs to the GtrA family.</text>
</comment>
<reference evidence="8 9" key="1">
    <citation type="submission" date="2016-06" db="EMBL/GenBank/DDBJ databases">
        <title>Four novel species of enterococci isolated from chicken manure.</title>
        <authorList>
            <person name="Van Tyne D."/>
        </authorList>
    </citation>
    <scope>NUCLEOTIDE SEQUENCE [LARGE SCALE GENOMIC DNA]</scope>
    <source>
        <strain evidence="8 9">CU12B</strain>
    </source>
</reference>
<feature type="domain" description="GtrA/DPMS transmembrane" evidence="7">
    <location>
        <begin position="7"/>
        <end position="124"/>
    </location>
</feature>
<comment type="caution">
    <text evidence="8">The sequence shown here is derived from an EMBL/GenBank/DDBJ whole genome shotgun (WGS) entry which is preliminary data.</text>
</comment>
<sequence length="137" mass="15882">MKEVFLYIFFGGLTTVVNFVVYFIARDLLKTDLIVSNTLSWIAAVLFAFITNKIWVFQSKTQGIIELLIELLKFVFYRLLSFGIDMGCMLLFINVMHLGDFLSKLFTQVFIVIANYVFSKLFIFKKKTVSSKESTKE</sequence>
<accession>A0ABQ6Z314</accession>
<dbReference type="RefSeq" id="WP_161900831.1">
    <property type="nucleotide sequence ID" value="NZ_MAEL01000002.1"/>
</dbReference>
<feature type="transmembrane region" description="Helical" evidence="6">
    <location>
        <begin position="75"/>
        <end position="93"/>
    </location>
</feature>
<keyword evidence="3 6" id="KW-0812">Transmembrane</keyword>
<organism evidence="8 9">
    <name type="scientific">Candidatus Enterococcus willemsii</name>
    <dbReference type="NCBI Taxonomy" id="1857215"/>
    <lineage>
        <taxon>Bacteria</taxon>
        <taxon>Bacillati</taxon>
        <taxon>Bacillota</taxon>
        <taxon>Bacilli</taxon>
        <taxon>Lactobacillales</taxon>
        <taxon>Enterococcaceae</taxon>
        <taxon>Enterococcus</taxon>
    </lineage>
</organism>
<dbReference type="Proteomes" id="UP000782705">
    <property type="component" value="Unassembled WGS sequence"/>
</dbReference>
<keyword evidence="4 6" id="KW-1133">Transmembrane helix</keyword>
<dbReference type="PANTHER" id="PTHR38459:SF5">
    <property type="entry name" value="CELL WALL TEICHOIC ACID GLYCOSYLATION PROTEIN GTCA"/>
    <property type="match status" value="1"/>
</dbReference>
<evidence type="ECO:0000259" key="7">
    <source>
        <dbReference type="Pfam" id="PF04138"/>
    </source>
</evidence>
<dbReference type="Pfam" id="PF04138">
    <property type="entry name" value="GtrA_DPMS_TM"/>
    <property type="match status" value="1"/>
</dbReference>
<dbReference type="InterPro" id="IPR051401">
    <property type="entry name" value="GtrA_CellWall_Glycosyl"/>
</dbReference>